<dbReference type="eggNOG" id="COG0681">
    <property type="taxonomic scope" value="Bacteria"/>
</dbReference>
<name>N2AI49_9FIRM</name>
<dbReference type="EMBL" id="AQFT01000100">
    <property type="protein sequence ID" value="EMZ24079.1"/>
    <property type="molecule type" value="Genomic_DNA"/>
</dbReference>
<comment type="caution">
    <text evidence="9">The sequence shown here is derived from an EMBL/GenBank/DDBJ whole genome shotgun (WGS) entry which is preliminary data.</text>
</comment>
<proteinExistence type="inferred from homology"/>
<dbReference type="InterPro" id="IPR019533">
    <property type="entry name" value="Peptidase_S26"/>
</dbReference>
<dbReference type="NCBIfam" id="TIGR02227">
    <property type="entry name" value="sigpep_I_bact"/>
    <property type="match status" value="1"/>
</dbReference>
<evidence type="ECO:0000256" key="6">
    <source>
        <dbReference type="PIRSR" id="PIRSR600223-1"/>
    </source>
</evidence>
<keyword evidence="7" id="KW-0812">Transmembrane</keyword>
<keyword evidence="7" id="KW-0472">Membrane</keyword>
<dbReference type="HOGENOM" id="CLU_028723_5_1_9"/>
<keyword evidence="5 7" id="KW-0378">Hydrolase</keyword>
<dbReference type="GO" id="GO:0006465">
    <property type="term" value="P:signal peptide processing"/>
    <property type="evidence" value="ECO:0007669"/>
    <property type="project" value="InterPro"/>
</dbReference>
<dbReference type="Proteomes" id="UP000012589">
    <property type="component" value="Unassembled WGS sequence"/>
</dbReference>
<comment type="similarity">
    <text evidence="3 7">Belongs to the peptidase S26 family.</text>
</comment>
<comment type="subcellular location">
    <subcellularLocation>
        <location evidence="2">Cell membrane</location>
        <topology evidence="2">Single-pass type II membrane protein</topology>
    </subcellularLocation>
    <subcellularLocation>
        <location evidence="7">Membrane</location>
        <topology evidence="7">Single-pass type II membrane protein</topology>
    </subcellularLocation>
</comment>
<dbReference type="STRING" id="1235802.C823_03342"/>
<dbReference type="PATRIC" id="fig|1235802.3.peg.3527"/>
<dbReference type="Pfam" id="PF10502">
    <property type="entry name" value="Peptidase_S26"/>
    <property type="match status" value="1"/>
</dbReference>
<dbReference type="InterPro" id="IPR019757">
    <property type="entry name" value="Pept_S26A_signal_pept_1_Lys-AS"/>
</dbReference>
<evidence type="ECO:0000256" key="5">
    <source>
        <dbReference type="ARBA" id="ARBA00022801"/>
    </source>
</evidence>
<dbReference type="InterPro" id="IPR000223">
    <property type="entry name" value="Pept_S26A_signal_pept_1"/>
</dbReference>
<accession>N2AI49</accession>
<feature type="domain" description="Peptidase S26" evidence="8">
    <location>
        <begin position="24"/>
        <end position="199"/>
    </location>
</feature>
<evidence type="ECO:0000259" key="8">
    <source>
        <dbReference type="Pfam" id="PF10502"/>
    </source>
</evidence>
<dbReference type="CDD" id="cd06530">
    <property type="entry name" value="S26_SPase_I"/>
    <property type="match status" value="1"/>
</dbReference>
<evidence type="ECO:0000313" key="9">
    <source>
        <dbReference type="EMBL" id="EMZ24079.1"/>
    </source>
</evidence>
<gene>
    <name evidence="9" type="ORF">C823_03342</name>
</gene>
<keyword evidence="7" id="KW-0645">Protease</keyword>
<evidence type="ECO:0000256" key="1">
    <source>
        <dbReference type="ARBA" id="ARBA00000677"/>
    </source>
</evidence>
<keyword evidence="10" id="KW-1185">Reference proteome</keyword>
<dbReference type="SUPFAM" id="SSF51306">
    <property type="entry name" value="LexA/Signal peptidase"/>
    <property type="match status" value="1"/>
</dbReference>
<evidence type="ECO:0000256" key="2">
    <source>
        <dbReference type="ARBA" id="ARBA00004401"/>
    </source>
</evidence>
<dbReference type="PRINTS" id="PR00727">
    <property type="entry name" value="LEADERPTASE"/>
</dbReference>
<comment type="catalytic activity">
    <reaction evidence="1 7">
        <text>Cleavage of hydrophobic, N-terminal signal or leader sequences from secreted and periplasmic proteins.</text>
        <dbReference type="EC" id="3.4.21.89"/>
    </reaction>
</comment>
<evidence type="ECO:0000313" key="10">
    <source>
        <dbReference type="Proteomes" id="UP000012589"/>
    </source>
</evidence>
<feature type="active site" evidence="6">
    <location>
        <position position="97"/>
    </location>
</feature>
<dbReference type="Gene3D" id="2.10.109.10">
    <property type="entry name" value="Umud Fragment, subunit A"/>
    <property type="match status" value="1"/>
</dbReference>
<dbReference type="GO" id="GO:0004252">
    <property type="term" value="F:serine-type endopeptidase activity"/>
    <property type="evidence" value="ECO:0007669"/>
    <property type="project" value="InterPro"/>
</dbReference>
<dbReference type="PROSITE" id="PS00760">
    <property type="entry name" value="SPASE_I_2"/>
    <property type="match status" value="1"/>
</dbReference>
<dbReference type="AlphaFoldDB" id="N2AI49"/>
<protein>
    <recommendedName>
        <fullName evidence="4 7">Signal peptidase I</fullName>
        <ecNumber evidence="4 7">3.4.21.89</ecNumber>
    </recommendedName>
</protein>
<organism evidence="9 10">
    <name type="scientific">Eubacterium plexicaudatum ASF492</name>
    <dbReference type="NCBI Taxonomy" id="1235802"/>
    <lineage>
        <taxon>Bacteria</taxon>
        <taxon>Bacillati</taxon>
        <taxon>Bacillota</taxon>
        <taxon>Clostridia</taxon>
        <taxon>Eubacteriales</taxon>
        <taxon>Eubacteriaceae</taxon>
        <taxon>Eubacterium</taxon>
    </lineage>
</organism>
<feature type="transmembrane region" description="Helical" evidence="7">
    <location>
        <begin position="23"/>
        <end position="45"/>
    </location>
</feature>
<dbReference type="GO" id="GO:0009003">
    <property type="term" value="F:signal peptidase activity"/>
    <property type="evidence" value="ECO:0007669"/>
    <property type="project" value="UniProtKB-EC"/>
</dbReference>
<evidence type="ECO:0000256" key="3">
    <source>
        <dbReference type="ARBA" id="ARBA00009370"/>
    </source>
</evidence>
<dbReference type="PANTHER" id="PTHR43390:SF1">
    <property type="entry name" value="CHLOROPLAST PROCESSING PEPTIDASE"/>
    <property type="match status" value="1"/>
</dbReference>
<feature type="active site" evidence="6">
    <location>
        <position position="54"/>
    </location>
</feature>
<reference evidence="9 10" key="1">
    <citation type="journal article" date="2014" name="Genome Announc.">
        <title>Draft genome sequences of the altered schaedler flora, a defined bacterial community from gnotobiotic mice.</title>
        <authorList>
            <person name="Wannemuehler M.J."/>
            <person name="Overstreet A.M."/>
            <person name="Ward D.V."/>
            <person name="Phillips G.J."/>
        </authorList>
    </citation>
    <scope>NUCLEOTIDE SEQUENCE [LARGE SCALE GENOMIC DNA]</scope>
    <source>
        <strain evidence="9 10">ASF492</strain>
    </source>
</reference>
<dbReference type="InterPro" id="IPR036286">
    <property type="entry name" value="LexA/Signal_pep-like_sf"/>
</dbReference>
<dbReference type="PANTHER" id="PTHR43390">
    <property type="entry name" value="SIGNAL PEPTIDASE I"/>
    <property type="match status" value="1"/>
</dbReference>
<evidence type="ECO:0000256" key="7">
    <source>
        <dbReference type="RuleBase" id="RU362042"/>
    </source>
</evidence>
<sequence>MAKNAKSEKTEMEEQKRPWWKELLSYVWIILFACVAAMAVNRYVLINAEIPSESMENLLTVDDRIFGCRLSYVFGEPERYDVVMFRYPVHEDTIYIKRIIGLPGETVEIRKGKIYIDGSETPIEEDYLPEKWTDGNDGYLFEVPKDSYLMLGDNRNLSEDARYWAQCALDDEVASNKEEAQKYTYVREDQMIGRAILKYYPKFHLFLNI</sequence>
<dbReference type="GO" id="GO:0005886">
    <property type="term" value="C:plasma membrane"/>
    <property type="evidence" value="ECO:0007669"/>
    <property type="project" value="UniProtKB-SubCell"/>
</dbReference>
<dbReference type="PROSITE" id="PS51257">
    <property type="entry name" value="PROKAR_LIPOPROTEIN"/>
    <property type="match status" value="1"/>
</dbReference>
<dbReference type="EC" id="3.4.21.89" evidence="4 7"/>
<keyword evidence="7" id="KW-1133">Transmembrane helix</keyword>
<evidence type="ECO:0000256" key="4">
    <source>
        <dbReference type="ARBA" id="ARBA00013208"/>
    </source>
</evidence>